<evidence type="ECO:0000313" key="1">
    <source>
        <dbReference type="EMBL" id="GMF17079.1"/>
    </source>
</evidence>
<comment type="caution">
    <text evidence="1">The sequence shown here is derived from an EMBL/GenBank/DDBJ whole genome shotgun (WGS) entry which is preliminary data.</text>
</comment>
<name>A0A9W6WUC5_9STRA</name>
<reference evidence="1" key="1">
    <citation type="submission" date="2023-04" db="EMBL/GenBank/DDBJ databases">
        <title>Phytophthora lilii NBRC 32176.</title>
        <authorList>
            <person name="Ichikawa N."/>
            <person name="Sato H."/>
            <person name="Tonouchi N."/>
        </authorList>
    </citation>
    <scope>NUCLEOTIDE SEQUENCE</scope>
    <source>
        <strain evidence="1">NBRC 32176</strain>
    </source>
</reference>
<organism evidence="1 2">
    <name type="scientific">Phytophthora lilii</name>
    <dbReference type="NCBI Taxonomy" id="2077276"/>
    <lineage>
        <taxon>Eukaryota</taxon>
        <taxon>Sar</taxon>
        <taxon>Stramenopiles</taxon>
        <taxon>Oomycota</taxon>
        <taxon>Peronosporomycetes</taxon>
        <taxon>Peronosporales</taxon>
        <taxon>Peronosporaceae</taxon>
        <taxon>Phytophthora</taxon>
    </lineage>
</organism>
<dbReference type="AlphaFoldDB" id="A0A9W6WUC5"/>
<keyword evidence="2" id="KW-1185">Reference proteome</keyword>
<dbReference type="EMBL" id="BSXW01000270">
    <property type="protein sequence ID" value="GMF17079.1"/>
    <property type="molecule type" value="Genomic_DNA"/>
</dbReference>
<dbReference type="OrthoDB" id="74503at2759"/>
<dbReference type="Proteomes" id="UP001165083">
    <property type="component" value="Unassembled WGS sequence"/>
</dbReference>
<proteinExistence type="predicted"/>
<accession>A0A9W6WUC5</accession>
<sequence length="265" mass="28946">MTTEKWRETVDWEKVGLQVQGEQKVKMIEVELSDAEEVEVLAELKAQVKGTVCSVAVLPMNGSPLPTAEVEKFDVVFNPLSAVLTFIASVCYDRDIAHVVLVGDEDVEVEVDNASSTHISTSQLAAGLLCRHGITSTVLKTVDEEAEGGLEADHQPNSDSNVFLFVSESLSEARAAVSRLTEQELQAQSALLEVADTTVIEEQEKEVSPVYLSVADVSDQTLQRIRELVRHGNKPEAIQGAVYQAYGTQRVVAPTRVDKFSNLHV</sequence>
<protein>
    <submittedName>
        <fullName evidence="1">Unnamed protein product</fullName>
    </submittedName>
</protein>
<evidence type="ECO:0000313" key="2">
    <source>
        <dbReference type="Proteomes" id="UP001165083"/>
    </source>
</evidence>
<gene>
    <name evidence="1" type="ORF">Plil01_000619000</name>
</gene>